<reference evidence="2 3" key="1">
    <citation type="submission" date="2024-04" db="EMBL/GenBank/DDBJ databases">
        <title>Phyllosticta paracitricarpa is synonymous to the EU quarantine fungus P. citricarpa based on phylogenomic analyses.</title>
        <authorList>
            <consortium name="Lawrence Berkeley National Laboratory"/>
            <person name="Van ingen-buijs V.A."/>
            <person name="Van westerhoven A.C."/>
            <person name="Haridas S."/>
            <person name="Skiadas P."/>
            <person name="Martin F."/>
            <person name="Groenewald J.Z."/>
            <person name="Crous P.W."/>
            <person name="Seidl M.F."/>
        </authorList>
    </citation>
    <scope>NUCLEOTIDE SEQUENCE [LARGE SCALE GENOMIC DNA]</scope>
    <source>
        <strain evidence="2 3">CPC 17464</strain>
    </source>
</reference>
<organism evidence="2 3">
    <name type="scientific">Phyllosticta citribraziliensis</name>
    <dbReference type="NCBI Taxonomy" id="989973"/>
    <lineage>
        <taxon>Eukaryota</taxon>
        <taxon>Fungi</taxon>
        <taxon>Dikarya</taxon>
        <taxon>Ascomycota</taxon>
        <taxon>Pezizomycotina</taxon>
        <taxon>Dothideomycetes</taxon>
        <taxon>Dothideomycetes incertae sedis</taxon>
        <taxon>Botryosphaeriales</taxon>
        <taxon>Phyllostictaceae</taxon>
        <taxon>Phyllosticta</taxon>
    </lineage>
</organism>
<feature type="region of interest" description="Disordered" evidence="1">
    <location>
        <begin position="1"/>
        <end position="117"/>
    </location>
</feature>
<dbReference type="Proteomes" id="UP001360953">
    <property type="component" value="Unassembled WGS sequence"/>
</dbReference>
<evidence type="ECO:0000313" key="3">
    <source>
        <dbReference type="Proteomes" id="UP001360953"/>
    </source>
</evidence>
<accession>A0ABR1L605</accession>
<gene>
    <name evidence="2" type="ORF">J3D65DRAFT_131851</name>
</gene>
<sequence>MSAAYTTQATSAAAASASQPSIVSSNEHARKKPPRWKRGIDRWEPPLGLGKQAGMSQGTRRRTKKFPTTSGTITSVPWGRELPGPWSWGYGPAAAEQGHVDGGGRGRREPPSTTCRPALGSRIKFNYLSCRSKLKWAEEQKEKVEVCGSLVGRRGDDDGRHGQI</sequence>
<keyword evidence="3" id="KW-1185">Reference proteome</keyword>
<dbReference type="GeneID" id="92026807"/>
<evidence type="ECO:0000313" key="2">
    <source>
        <dbReference type="EMBL" id="KAK7530661.1"/>
    </source>
</evidence>
<feature type="compositionally biased region" description="Polar residues" evidence="1">
    <location>
        <begin position="66"/>
        <end position="75"/>
    </location>
</feature>
<proteinExistence type="predicted"/>
<dbReference type="EMBL" id="JBBPEH010000013">
    <property type="protein sequence ID" value="KAK7530661.1"/>
    <property type="molecule type" value="Genomic_DNA"/>
</dbReference>
<feature type="compositionally biased region" description="Basic and acidic residues" evidence="1">
    <location>
        <begin position="98"/>
        <end position="110"/>
    </location>
</feature>
<protein>
    <submittedName>
        <fullName evidence="2">Uncharacterized protein</fullName>
    </submittedName>
</protein>
<feature type="compositionally biased region" description="Low complexity" evidence="1">
    <location>
        <begin position="1"/>
        <end position="25"/>
    </location>
</feature>
<name>A0ABR1L605_9PEZI</name>
<dbReference type="RefSeq" id="XP_066650734.1">
    <property type="nucleotide sequence ID" value="XM_066793901.1"/>
</dbReference>
<comment type="caution">
    <text evidence="2">The sequence shown here is derived from an EMBL/GenBank/DDBJ whole genome shotgun (WGS) entry which is preliminary data.</text>
</comment>
<evidence type="ECO:0000256" key="1">
    <source>
        <dbReference type="SAM" id="MobiDB-lite"/>
    </source>
</evidence>